<evidence type="ECO:0000256" key="1">
    <source>
        <dbReference type="ARBA" id="ARBA00004479"/>
    </source>
</evidence>
<comment type="function">
    <text evidence="8">Subunit of the oligosaccharyl transferase (OST) complex that catalyzes the initial transfer of a defined glycan (Glc(3)Man(9)GlcNAc(2) in eukaryotes) from the lipid carrier dolichol-pyrophosphate to an asparagine residue within an Asn-X-Ser/Thr consensus motif in nascent polypeptide chains, the first step in protein N-glycosylation. N-glycosylation occurs cotranslationally and the complex associates with the Sec61 complex at the channel-forming translocon complex that mediates protein translocation across the endoplasmic reticulum (ER).</text>
</comment>
<dbReference type="AlphaFoldDB" id="A0A196SIF3"/>
<gene>
    <name evidence="11" type="ORF">AV274_1442</name>
</gene>
<keyword evidence="4 8" id="KW-0812">Transmembrane</keyword>
<comment type="pathway">
    <text evidence="2 8">Protein modification; protein glycosylation.</text>
</comment>
<evidence type="ECO:0000259" key="10">
    <source>
        <dbReference type="Pfam" id="PF23358"/>
    </source>
</evidence>
<reference evidence="11 12" key="1">
    <citation type="submission" date="2016-05" db="EMBL/GenBank/DDBJ databases">
        <title>Nuclear genome of Blastocystis sp. subtype 1 NandII.</title>
        <authorList>
            <person name="Gentekaki E."/>
            <person name="Curtis B."/>
            <person name="Stairs C."/>
            <person name="Eme L."/>
            <person name="Herman E."/>
            <person name="Klimes V."/>
            <person name="Arias M.C."/>
            <person name="Elias M."/>
            <person name="Hilliou F."/>
            <person name="Klute M."/>
            <person name="Malik S.-B."/>
            <person name="Pightling A."/>
            <person name="Rachubinski R."/>
            <person name="Salas D."/>
            <person name="Schlacht A."/>
            <person name="Suga H."/>
            <person name="Archibald J."/>
            <person name="Ball S.G."/>
            <person name="Clark G."/>
            <person name="Dacks J."/>
            <person name="Van Der Giezen M."/>
            <person name="Tsaousis A."/>
            <person name="Roger A."/>
        </authorList>
    </citation>
    <scope>NUCLEOTIDE SEQUENCE [LARGE SCALE GENOMIC DNA]</scope>
    <source>
        <strain evidence="12">ATCC 50177 / NandII</strain>
    </source>
</reference>
<dbReference type="InterPro" id="IPR005013">
    <property type="entry name" value="DDOST_48_kDa_subunit"/>
</dbReference>
<dbReference type="InterPro" id="IPR055459">
    <property type="entry name" value="OST48_MD"/>
</dbReference>
<dbReference type="EMBL" id="LXWW01000058">
    <property type="protein sequence ID" value="OAO16818.1"/>
    <property type="molecule type" value="Genomic_DNA"/>
</dbReference>
<keyword evidence="6 8" id="KW-1133">Transmembrane helix</keyword>
<dbReference type="Pfam" id="PF03345">
    <property type="entry name" value="OST48_N"/>
    <property type="match status" value="1"/>
</dbReference>
<protein>
    <recommendedName>
        <fullName evidence="8">Dolichyl-diphosphooligosaccharide--protein glycosyltransferase 48 kDa subunit</fullName>
        <shortName evidence="8">Oligosaccharyl transferase 48 kDa subunit</shortName>
    </recommendedName>
</protein>
<dbReference type="PANTHER" id="PTHR10830:SF0">
    <property type="entry name" value="DOLICHYL-DIPHOSPHOOLIGOSACCHARIDE--PROTEIN GLYCOSYLTRANSFERASE 48 KDA SUBUNIT"/>
    <property type="match status" value="1"/>
</dbReference>
<evidence type="ECO:0000313" key="11">
    <source>
        <dbReference type="EMBL" id="OAO16818.1"/>
    </source>
</evidence>
<comment type="subcellular location">
    <subcellularLocation>
        <location evidence="8">Endoplasmic reticulum membrane</location>
        <topology evidence="8">Single-pass type I membrane protein</topology>
    </subcellularLocation>
    <subcellularLocation>
        <location evidence="1">Membrane</location>
        <topology evidence="1">Single-pass type I membrane protein</topology>
    </subcellularLocation>
</comment>
<keyword evidence="12" id="KW-1185">Reference proteome</keyword>
<dbReference type="PANTHER" id="PTHR10830">
    <property type="entry name" value="DOLICHYL-DIPHOSPHOOLIGOSACCHARIDE--PROTEIN GLYCOSYLTRANSFERASE 48 KDA SUBUNIT"/>
    <property type="match status" value="1"/>
</dbReference>
<dbReference type="UniPathway" id="UPA00378"/>
<feature type="domain" description="OST48 N-terminal" evidence="9">
    <location>
        <begin position="2"/>
        <end position="220"/>
    </location>
</feature>
<accession>A0A196SIF3</accession>
<keyword evidence="7 8" id="KW-0472">Membrane</keyword>
<dbReference type="OrthoDB" id="29105at2759"/>
<proteinExistence type="inferred from homology"/>
<organism evidence="11 12">
    <name type="scientific">Blastocystis sp. subtype 1 (strain ATCC 50177 / NandII)</name>
    <dbReference type="NCBI Taxonomy" id="478820"/>
    <lineage>
        <taxon>Eukaryota</taxon>
        <taxon>Sar</taxon>
        <taxon>Stramenopiles</taxon>
        <taxon>Bigyra</taxon>
        <taxon>Opalozoa</taxon>
        <taxon>Opalinata</taxon>
        <taxon>Blastocystidae</taxon>
        <taxon>Blastocystis</taxon>
    </lineage>
</organism>
<evidence type="ECO:0000256" key="8">
    <source>
        <dbReference type="RuleBase" id="RU361142"/>
    </source>
</evidence>
<dbReference type="GO" id="GO:0018279">
    <property type="term" value="P:protein N-linked glycosylation via asparagine"/>
    <property type="evidence" value="ECO:0007669"/>
    <property type="project" value="UniProtKB-UniRule"/>
</dbReference>
<name>A0A196SIF3_BLAHN</name>
<feature type="transmembrane region" description="Helical" evidence="8">
    <location>
        <begin position="382"/>
        <end position="405"/>
    </location>
</feature>
<evidence type="ECO:0000313" key="12">
    <source>
        <dbReference type="Proteomes" id="UP000078348"/>
    </source>
</evidence>
<dbReference type="STRING" id="478820.A0A196SIF3"/>
<comment type="similarity">
    <text evidence="3 8">Belongs to the DDOST 48 kDa subunit family.</text>
</comment>
<dbReference type="Pfam" id="PF23358">
    <property type="entry name" value="OST48_MD"/>
    <property type="match status" value="1"/>
</dbReference>
<keyword evidence="5 8" id="KW-0256">Endoplasmic reticulum</keyword>
<feature type="domain" description="OST48 middle" evidence="10">
    <location>
        <begin position="274"/>
        <end position="404"/>
    </location>
</feature>
<comment type="subunit">
    <text evidence="8">Component of the oligosaccharyltransferase (OST) complex.</text>
</comment>
<dbReference type="Proteomes" id="UP000078348">
    <property type="component" value="Unassembled WGS sequence"/>
</dbReference>
<dbReference type="GO" id="GO:0016740">
    <property type="term" value="F:transferase activity"/>
    <property type="evidence" value="ECO:0007669"/>
    <property type="project" value="UniProtKB-KW"/>
</dbReference>
<evidence type="ECO:0000256" key="5">
    <source>
        <dbReference type="ARBA" id="ARBA00022824"/>
    </source>
</evidence>
<evidence type="ECO:0000256" key="3">
    <source>
        <dbReference type="ARBA" id="ARBA00008743"/>
    </source>
</evidence>
<evidence type="ECO:0000256" key="7">
    <source>
        <dbReference type="ARBA" id="ARBA00023136"/>
    </source>
</evidence>
<evidence type="ECO:0000256" key="4">
    <source>
        <dbReference type="ARBA" id="ARBA00022692"/>
    </source>
</evidence>
<comment type="caution">
    <text evidence="11">The sequence shown here is derived from an EMBL/GenBank/DDBJ whole genome shotgun (WGS) entry which is preliminary data.</text>
</comment>
<dbReference type="GO" id="GO:0008250">
    <property type="term" value="C:oligosaccharyltransferase complex"/>
    <property type="evidence" value="ECO:0007669"/>
    <property type="project" value="TreeGrafter"/>
</dbReference>
<evidence type="ECO:0000256" key="2">
    <source>
        <dbReference type="ARBA" id="ARBA00004922"/>
    </source>
</evidence>
<sequence>MFFANLESKGCTLTIVNVKDKFEISKYGEYLFDDIVIILESDKKYNSLSLKEFGSFIDFHGSVFVMFNGNPSDFVRNFAGYSGVEIDAAGSSVVDYFTSVDEPSNTKHTKFVTTNYARISRMVGALAGSEGHITYRGMGMRVDPKNVLAIPVVSGDEATTSLTEAGAPQNHASSIVLVAAIQTRSNNRVVFAASADVFSDAYYMENPDNRVLGDQLSLWTFKFAGYLKVSNIQHYKYIREEDRIEKEHEILVQSVKKPNLPTSYYPEPEVAGNNVVYRIKDELYYSVNIQEFDGEEWKPYAADDVQIEFVMLDPYVRKTLSYNATSNNGDYSTIIRAPDVYGIYKFRLFYQRQGVSLINENTQVDIRPFKHNEFPRFILAAYPYYTAAIVVMLGFVLFVFVFLFFGEKVKQE</sequence>
<evidence type="ECO:0000259" key="9">
    <source>
        <dbReference type="Pfam" id="PF03345"/>
    </source>
</evidence>
<keyword evidence="11" id="KW-0808">Transferase</keyword>
<evidence type="ECO:0000256" key="6">
    <source>
        <dbReference type="ARBA" id="ARBA00022989"/>
    </source>
</evidence>
<dbReference type="InterPro" id="IPR055457">
    <property type="entry name" value="OST48_N"/>
</dbReference>